<dbReference type="InterPro" id="IPR029026">
    <property type="entry name" value="tRNA_m1G_MTases_N"/>
</dbReference>
<protein>
    <submittedName>
        <fullName evidence="4">RNA methyltransferase</fullName>
    </submittedName>
</protein>
<dbReference type="GO" id="GO:0003723">
    <property type="term" value="F:RNA binding"/>
    <property type="evidence" value="ECO:0007669"/>
    <property type="project" value="InterPro"/>
</dbReference>
<dbReference type="AlphaFoldDB" id="A0A2M8L3N8"/>
<evidence type="ECO:0000256" key="2">
    <source>
        <dbReference type="ARBA" id="ARBA00022679"/>
    </source>
</evidence>
<evidence type="ECO:0000256" key="1">
    <source>
        <dbReference type="ARBA" id="ARBA00022603"/>
    </source>
</evidence>
<keyword evidence="1 4" id="KW-0489">Methyltransferase</keyword>
<dbReference type="InterPro" id="IPR029028">
    <property type="entry name" value="Alpha/beta_knot_MTases"/>
</dbReference>
<dbReference type="InterPro" id="IPR001537">
    <property type="entry name" value="SpoU_MeTrfase"/>
</dbReference>
<feature type="domain" description="tRNA/rRNA methyltransferase SpoU type" evidence="3">
    <location>
        <begin position="27"/>
        <end position="168"/>
    </location>
</feature>
<sequence>MIKLDARELRTTEPTEDQLKKIKRNPIYLVLDNVLDTYNVGALFRLADAVSAQKIYLCGQTETPPNPKIKKASVSTWKWVPWEYSKSTLSVVKALKKKSVQIIAVEQQKGAISYKDLQPKFPVAVVLGNETYGITKDVLKQADIVVELPMWGVNKSLNVMVTAGIALYKVMESLP</sequence>
<evidence type="ECO:0000313" key="4">
    <source>
        <dbReference type="EMBL" id="PJE67541.1"/>
    </source>
</evidence>
<evidence type="ECO:0000259" key="3">
    <source>
        <dbReference type="Pfam" id="PF00588"/>
    </source>
</evidence>
<organism evidence="4 5">
    <name type="scientific">Candidatus Shapirobacteria bacterium CG10_big_fil_rev_8_21_14_0_10_40_9</name>
    <dbReference type="NCBI Taxonomy" id="1974888"/>
    <lineage>
        <taxon>Bacteria</taxon>
        <taxon>Candidatus Shapironibacteriota</taxon>
    </lineage>
</organism>
<dbReference type="PANTHER" id="PTHR46429">
    <property type="entry name" value="23S RRNA (GUANOSINE-2'-O-)-METHYLTRANSFERASE RLMB"/>
    <property type="match status" value="1"/>
</dbReference>
<dbReference type="Proteomes" id="UP000231474">
    <property type="component" value="Unassembled WGS sequence"/>
</dbReference>
<dbReference type="GO" id="GO:0008173">
    <property type="term" value="F:RNA methyltransferase activity"/>
    <property type="evidence" value="ECO:0007669"/>
    <property type="project" value="InterPro"/>
</dbReference>
<keyword evidence="2 4" id="KW-0808">Transferase</keyword>
<dbReference type="Gene3D" id="3.40.1280.10">
    <property type="match status" value="1"/>
</dbReference>
<name>A0A2M8L3N8_9BACT</name>
<dbReference type="EMBL" id="PFEK01000036">
    <property type="protein sequence ID" value="PJE67541.1"/>
    <property type="molecule type" value="Genomic_DNA"/>
</dbReference>
<proteinExistence type="predicted"/>
<dbReference type="GO" id="GO:0032259">
    <property type="term" value="P:methylation"/>
    <property type="evidence" value="ECO:0007669"/>
    <property type="project" value="UniProtKB-KW"/>
</dbReference>
<dbReference type="PANTHER" id="PTHR46429:SF1">
    <property type="entry name" value="23S RRNA (GUANOSINE-2'-O-)-METHYLTRANSFERASE RLMB"/>
    <property type="match status" value="1"/>
</dbReference>
<dbReference type="Pfam" id="PF00588">
    <property type="entry name" value="SpoU_methylase"/>
    <property type="match status" value="1"/>
</dbReference>
<evidence type="ECO:0000313" key="5">
    <source>
        <dbReference type="Proteomes" id="UP000231474"/>
    </source>
</evidence>
<comment type="caution">
    <text evidence="4">The sequence shown here is derived from an EMBL/GenBank/DDBJ whole genome shotgun (WGS) entry which is preliminary data.</text>
</comment>
<accession>A0A2M8L3N8</accession>
<dbReference type="InterPro" id="IPR004441">
    <property type="entry name" value="rRNA_MeTrfase_TrmH"/>
</dbReference>
<dbReference type="GO" id="GO:0006396">
    <property type="term" value="P:RNA processing"/>
    <property type="evidence" value="ECO:0007669"/>
    <property type="project" value="InterPro"/>
</dbReference>
<dbReference type="SUPFAM" id="SSF75217">
    <property type="entry name" value="alpha/beta knot"/>
    <property type="match status" value="1"/>
</dbReference>
<gene>
    <name evidence="4" type="ORF">COU95_01830</name>
</gene>
<dbReference type="GO" id="GO:0005829">
    <property type="term" value="C:cytosol"/>
    <property type="evidence" value="ECO:0007669"/>
    <property type="project" value="TreeGrafter"/>
</dbReference>
<reference evidence="5" key="1">
    <citation type="submission" date="2017-09" db="EMBL/GenBank/DDBJ databases">
        <title>Depth-based differentiation of microbial function through sediment-hosted aquifers and enrichment of novel symbionts in the deep terrestrial subsurface.</title>
        <authorList>
            <person name="Probst A.J."/>
            <person name="Ladd B."/>
            <person name="Jarett J.K."/>
            <person name="Geller-Mcgrath D.E."/>
            <person name="Sieber C.M.K."/>
            <person name="Emerson J.B."/>
            <person name="Anantharaman K."/>
            <person name="Thomas B.C."/>
            <person name="Malmstrom R."/>
            <person name="Stieglmeier M."/>
            <person name="Klingl A."/>
            <person name="Woyke T."/>
            <person name="Ryan C.M."/>
            <person name="Banfield J.F."/>
        </authorList>
    </citation>
    <scope>NUCLEOTIDE SEQUENCE [LARGE SCALE GENOMIC DNA]</scope>
</reference>